<organism evidence="7">
    <name type="scientific">Symploca sp. SIO1C4</name>
    <dbReference type="NCBI Taxonomy" id="2607765"/>
    <lineage>
        <taxon>Bacteria</taxon>
        <taxon>Bacillati</taxon>
        <taxon>Cyanobacteriota</taxon>
        <taxon>Cyanophyceae</taxon>
        <taxon>Coleofasciculales</taxon>
        <taxon>Coleofasciculaceae</taxon>
        <taxon>Symploca</taxon>
    </lineage>
</organism>
<comment type="cofactor">
    <cofactor evidence="6">
        <name>Mg(2+)</name>
        <dbReference type="ChEBI" id="CHEBI:18420"/>
    </cofactor>
</comment>
<comment type="subcellular location">
    <subcellularLocation>
        <location evidence="1 6">Cytoplasm</location>
    </subcellularLocation>
</comment>
<feature type="binding site" evidence="6">
    <location>
        <position position="44"/>
    </location>
    <ligand>
        <name>Mg(2+)</name>
        <dbReference type="ChEBI" id="CHEBI:18420"/>
    </ligand>
</feature>
<keyword evidence="6" id="KW-0234">DNA repair</keyword>
<dbReference type="PANTHER" id="PTHR28511:SF1">
    <property type="entry name" value="ENDONUCLEASE V"/>
    <property type="match status" value="1"/>
</dbReference>
<dbReference type="CDD" id="cd06559">
    <property type="entry name" value="Endonuclease_V"/>
    <property type="match status" value="1"/>
</dbReference>
<dbReference type="GO" id="GO:0043737">
    <property type="term" value="F:deoxyribonuclease V activity"/>
    <property type="evidence" value="ECO:0007669"/>
    <property type="project" value="UniProtKB-UniRule"/>
</dbReference>
<dbReference type="HAMAP" id="MF_00801">
    <property type="entry name" value="Endonuclease_5"/>
    <property type="match status" value="1"/>
</dbReference>
<dbReference type="EC" id="3.1.21.7" evidence="6"/>
<evidence type="ECO:0000256" key="1">
    <source>
        <dbReference type="ARBA" id="ARBA00004496"/>
    </source>
</evidence>
<keyword evidence="2 6" id="KW-0963">Cytoplasm</keyword>
<dbReference type="GO" id="GO:0006281">
    <property type="term" value="P:DNA repair"/>
    <property type="evidence" value="ECO:0007669"/>
    <property type="project" value="UniProtKB-UniRule"/>
</dbReference>
<gene>
    <name evidence="6 7" type="primary">nfi</name>
    <name evidence="7" type="ORF">F6J89_13305</name>
</gene>
<dbReference type="GO" id="GO:0000287">
    <property type="term" value="F:magnesium ion binding"/>
    <property type="evidence" value="ECO:0007669"/>
    <property type="project" value="UniProtKB-UniRule"/>
</dbReference>
<keyword evidence="6" id="KW-0479">Metal-binding</keyword>
<keyword evidence="6" id="KW-0227">DNA damage</keyword>
<dbReference type="GO" id="GO:0016891">
    <property type="term" value="F:RNA endonuclease activity producing 5'-phosphomonoesters, hydrolytic mechanism"/>
    <property type="evidence" value="ECO:0007669"/>
    <property type="project" value="TreeGrafter"/>
</dbReference>
<evidence type="ECO:0000256" key="6">
    <source>
        <dbReference type="HAMAP-Rule" id="MF_00801"/>
    </source>
</evidence>
<dbReference type="NCBIfam" id="NF008629">
    <property type="entry name" value="PRK11617.1"/>
    <property type="match status" value="1"/>
</dbReference>
<evidence type="ECO:0000313" key="7">
    <source>
        <dbReference type="EMBL" id="NER28574.1"/>
    </source>
</evidence>
<dbReference type="InterPro" id="IPR007581">
    <property type="entry name" value="Endonuclease-V"/>
</dbReference>
<name>A0A6B3NEN3_9CYAN</name>
<reference evidence="7" key="1">
    <citation type="submission" date="2019-11" db="EMBL/GenBank/DDBJ databases">
        <title>Genomic insights into an expanded diversity of filamentous marine cyanobacteria reveals the extraordinary biosynthetic potential of Moorea and Okeania.</title>
        <authorList>
            <person name="Ferreira Leao T."/>
            <person name="Wang M."/>
            <person name="Moss N."/>
            <person name="Da Silva R."/>
            <person name="Sanders J."/>
            <person name="Nurk S."/>
            <person name="Gurevich A."/>
            <person name="Humphrey G."/>
            <person name="Reher R."/>
            <person name="Zhu Q."/>
            <person name="Belda-Ferre P."/>
            <person name="Glukhov E."/>
            <person name="Rex R."/>
            <person name="Dorrestein P.C."/>
            <person name="Knight R."/>
            <person name="Pevzner P."/>
            <person name="Gerwick W.H."/>
            <person name="Gerwick L."/>
        </authorList>
    </citation>
    <scope>NUCLEOTIDE SEQUENCE</scope>
    <source>
        <strain evidence="7">SIO1C4</strain>
    </source>
</reference>
<protein>
    <recommendedName>
        <fullName evidence="6">Endonuclease V</fullName>
        <ecNumber evidence="6">3.1.21.7</ecNumber>
    </recommendedName>
    <alternativeName>
        <fullName evidence="6">Deoxyinosine 3'endonuclease</fullName>
    </alternativeName>
    <alternativeName>
        <fullName evidence="6">Deoxyribonuclease V</fullName>
        <shortName evidence="6">DNase V</shortName>
    </alternativeName>
</protein>
<keyword evidence="3 6" id="KW-0540">Nuclease</keyword>
<keyword evidence="5 6" id="KW-0378">Hydrolase</keyword>
<keyword evidence="4 6" id="KW-0255">Endonuclease</keyword>
<comment type="catalytic activity">
    <reaction evidence="6">
        <text>Endonucleolytic cleavage at apurinic or apyrimidinic sites to products with a 5'-phosphate.</text>
        <dbReference type="EC" id="3.1.21.7"/>
    </reaction>
</comment>
<dbReference type="Pfam" id="PF04493">
    <property type="entry name" value="Endonuclease_5"/>
    <property type="match status" value="1"/>
</dbReference>
<dbReference type="GO" id="GO:0003727">
    <property type="term" value="F:single-stranded RNA binding"/>
    <property type="evidence" value="ECO:0007669"/>
    <property type="project" value="TreeGrafter"/>
</dbReference>
<keyword evidence="6" id="KW-0460">Magnesium</keyword>
<sequence length="220" mass="24482">MNRNSRRHPWPATVKEAKIVQQQLQPEVITSDQLEEVLYIAGVDVGFEDNGRISKAAVAVLSFPDLQLQEQGIAKCPTTFPYIPGFLSFREVPVILDALEQINTVPNLILCDGQGIAHPRRFGLACHLGVLTDIPTIGVAKSLFIGKHDELAEEKGNWQPLHHQGEIVGAVVRSRTRVKPIYVSIGHRLSLPTAINYTLRCTTKYRLPETTRWADKLASC</sequence>
<comment type="function">
    <text evidence="6">DNA repair enzyme involved in the repair of deaminated bases. Selectively cleaves double-stranded DNA at the second phosphodiester bond 3' to a deoxyinosine leaving behind the intact lesion on the nicked DNA.</text>
</comment>
<evidence type="ECO:0000256" key="3">
    <source>
        <dbReference type="ARBA" id="ARBA00022722"/>
    </source>
</evidence>
<evidence type="ECO:0000256" key="5">
    <source>
        <dbReference type="ARBA" id="ARBA00022801"/>
    </source>
</evidence>
<dbReference type="PANTHER" id="PTHR28511">
    <property type="entry name" value="ENDONUCLEASE V"/>
    <property type="match status" value="1"/>
</dbReference>
<feature type="binding site" evidence="6">
    <location>
        <position position="112"/>
    </location>
    <ligand>
        <name>Mg(2+)</name>
        <dbReference type="ChEBI" id="CHEBI:18420"/>
    </ligand>
</feature>
<dbReference type="EMBL" id="JAAHFQ010000232">
    <property type="protein sequence ID" value="NER28574.1"/>
    <property type="molecule type" value="Genomic_DNA"/>
</dbReference>
<accession>A0A6B3NEN3</accession>
<feature type="site" description="Interaction with target DNA" evidence="6">
    <location>
        <position position="82"/>
    </location>
</feature>
<dbReference type="AlphaFoldDB" id="A0A6B3NEN3"/>
<comment type="similarity">
    <text evidence="6">Belongs to the endonuclease V family.</text>
</comment>
<evidence type="ECO:0000256" key="4">
    <source>
        <dbReference type="ARBA" id="ARBA00022759"/>
    </source>
</evidence>
<proteinExistence type="inferred from homology"/>
<comment type="caution">
    <text evidence="7">The sequence shown here is derived from an EMBL/GenBank/DDBJ whole genome shotgun (WGS) entry which is preliminary data.</text>
</comment>
<dbReference type="Gene3D" id="3.30.2170.10">
    <property type="entry name" value="archaeoglobus fulgidus dsm 4304 superfamily"/>
    <property type="match status" value="1"/>
</dbReference>
<dbReference type="GO" id="GO:0005737">
    <property type="term" value="C:cytoplasm"/>
    <property type="evidence" value="ECO:0007669"/>
    <property type="project" value="UniProtKB-SubCell"/>
</dbReference>
<evidence type="ECO:0000256" key="2">
    <source>
        <dbReference type="ARBA" id="ARBA00022490"/>
    </source>
</evidence>